<evidence type="ECO:0000256" key="1">
    <source>
        <dbReference type="SAM" id="MobiDB-lite"/>
    </source>
</evidence>
<organism evidence="2 3">
    <name type="scientific">Immersiella caudata</name>
    <dbReference type="NCBI Taxonomy" id="314043"/>
    <lineage>
        <taxon>Eukaryota</taxon>
        <taxon>Fungi</taxon>
        <taxon>Dikarya</taxon>
        <taxon>Ascomycota</taxon>
        <taxon>Pezizomycotina</taxon>
        <taxon>Sordariomycetes</taxon>
        <taxon>Sordariomycetidae</taxon>
        <taxon>Sordariales</taxon>
        <taxon>Lasiosphaeriaceae</taxon>
        <taxon>Immersiella</taxon>
    </lineage>
</organism>
<gene>
    <name evidence="2" type="ORF">B0T14DRAFT_550027</name>
</gene>
<name>A0AA39XF15_9PEZI</name>
<feature type="region of interest" description="Disordered" evidence="1">
    <location>
        <begin position="1"/>
        <end position="25"/>
    </location>
</feature>
<feature type="region of interest" description="Disordered" evidence="1">
    <location>
        <begin position="159"/>
        <end position="184"/>
    </location>
</feature>
<dbReference type="AlphaFoldDB" id="A0AA39XF15"/>
<keyword evidence="3" id="KW-1185">Reference proteome</keyword>
<protein>
    <submittedName>
        <fullName evidence="2">Uncharacterized protein</fullName>
    </submittedName>
</protein>
<comment type="caution">
    <text evidence="2">The sequence shown here is derived from an EMBL/GenBank/DDBJ whole genome shotgun (WGS) entry which is preliminary data.</text>
</comment>
<dbReference type="Proteomes" id="UP001175000">
    <property type="component" value="Unassembled WGS sequence"/>
</dbReference>
<reference evidence="2" key="1">
    <citation type="submission" date="2023-06" db="EMBL/GenBank/DDBJ databases">
        <title>Genome-scale phylogeny and comparative genomics of the fungal order Sordariales.</title>
        <authorList>
            <consortium name="Lawrence Berkeley National Laboratory"/>
            <person name="Hensen N."/>
            <person name="Bonometti L."/>
            <person name="Westerberg I."/>
            <person name="Brannstrom I.O."/>
            <person name="Guillou S."/>
            <person name="Cros-Aarteil S."/>
            <person name="Calhoun S."/>
            <person name="Haridas S."/>
            <person name="Kuo A."/>
            <person name="Mondo S."/>
            <person name="Pangilinan J."/>
            <person name="Riley R."/>
            <person name="Labutti K."/>
            <person name="Andreopoulos B."/>
            <person name="Lipzen A."/>
            <person name="Chen C."/>
            <person name="Yanf M."/>
            <person name="Daum C."/>
            <person name="Ng V."/>
            <person name="Clum A."/>
            <person name="Steindorff A."/>
            <person name="Ohm R."/>
            <person name="Martin F."/>
            <person name="Silar P."/>
            <person name="Natvig D."/>
            <person name="Lalanne C."/>
            <person name="Gautier V."/>
            <person name="Ament-Velasquez S.L."/>
            <person name="Kruys A."/>
            <person name="Hutchinson M.I."/>
            <person name="Powell A.J."/>
            <person name="Barry K."/>
            <person name="Miller A.N."/>
            <person name="Grigoriev I.V."/>
            <person name="Debuchy R."/>
            <person name="Gladieux P."/>
            <person name="Thoren M.H."/>
            <person name="Johannesson H."/>
        </authorList>
    </citation>
    <scope>NUCLEOTIDE SEQUENCE</scope>
    <source>
        <strain evidence="2">CBS 606.72</strain>
    </source>
</reference>
<dbReference type="EMBL" id="JAULSU010000001">
    <property type="protein sequence ID" value="KAK0632515.1"/>
    <property type="molecule type" value="Genomic_DNA"/>
</dbReference>
<proteinExistence type="predicted"/>
<accession>A0AA39XF15</accession>
<evidence type="ECO:0000313" key="2">
    <source>
        <dbReference type="EMBL" id="KAK0632515.1"/>
    </source>
</evidence>
<sequence>MPGPSHPSRCHLRDTPPLGDTLGEAGPEELETWAILLSATRAAQPIPAEGRKKSLEELWKEEGSEHGAAITTRSFAVQQLWYPWGTSQRQPRLCGDLERAKHTTGAGSPTQFIITPRYAPKCNLAVGFPRTSNCPGGPNSPKISKTASRPLSIFAAHQESFSSQKYPNKCPEASRKKGSQITVL</sequence>
<evidence type="ECO:0000313" key="3">
    <source>
        <dbReference type="Proteomes" id="UP001175000"/>
    </source>
</evidence>